<keyword evidence="4 15" id="KW-0732">Signal</keyword>
<proteinExistence type="inferred from homology"/>
<dbReference type="InterPro" id="IPR011042">
    <property type="entry name" value="6-blade_b-propeller_TolB-like"/>
</dbReference>
<feature type="chain" id="PRO_5042189387" description="Protein cueball" evidence="15">
    <location>
        <begin position="20"/>
        <end position="432"/>
    </location>
</feature>
<gene>
    <name evidence="17" type="ORF">PYW07_010768</name>
</gene>
<keyword evidence="3 14" id="KW-0245">EGF-like domain</keyword>
<dbReference type="CDD" id="cd00054">
    <property type="entry name" value="EGF_CA"/>
    <property type="match status" value="1"/>
</dbReference>
<evidence type="ECO:0000259" key="16">
    <source>
        <dbReference type="PROSITE" id="PS50026"/>
    </source>
</evidence>
<keyword evidence="18" id="KW-1185">Reference proteome</keyword>
<evidence type="ECO:0000256" key="15">
    <source>
        <dbReference type="SAM" id="SignalP"/>
    </source>
</evidence>
<dbReference type="SMART" id="SM00181">
    <property type="entry name" value="EGF"/>
    <property type="match status" value="2"/>
</dbReference>
<reference evidence="17" key="1">
    <citation type="submission" date="2023-03" db="EMBL/GenBank/DDBJ databases">
        <title>Chromosome-level genomes of two armyworms, Mythimna separata and Mythimna loreyi, provide insights into the biosynthesis and reception of sex pheromones.</title>
        <authorList>
            <person name="Zhao H."/>
        </authorList>
    </citation>
    <scope>NUCLEOTIDE SEQUENCE</scope>
    <source>
        <strain evidence="17">BeijingLab</strain>
        <tissue evidence="17">Pupa</tissue>
    </source>
</reference>
<dbReference type="PANTHER" id="PTHR46513:SF42">
    <property type="entry name" value="PROTEIN CUEBALL"/>
    <property type="match status" value="1"/>
</dbReference>
<evidence type="ECO:0000313" key="17">
    <source>
        <dbReference type="EMBL" id="KAJ8705991.1"/>
    </source>
</evidence>
<evidence type="ECO:0000256" key="13">
    <source>
        <dbReference type="ARBA" id="ARBA00040020"/>
    </source>
</evidence>
<name>A0AAD8DKP7_MYTSE</name>
<evidence type="ECO:0000256" key="11">
    <source>
        <dbReference type="ARBA" id="ARBA00023180"/>
    </source>
</evidence>
<dbReference type="GO" id="GO:0017147">
    <property type="term" value="F:Wnt-protein binding"/>
    <property type="evidence" value="ECO:0007669"/>
    <property type="project" value="TreeGrafter"/>
</dbReference>
<dbReference type="PROSITE" id="PS50026">
    <property type="entry name" value="EGF_3"/>
    <property type="match status" value="1"/>
</dbReference>
<keyword evidence="10 14" id="KW-1015">Disulfide bond</keyword>
<dbReference type="EMBL" id="JARGEI010000029">
    <property type="protein sequence ID" value="KAJ8705991.1"/>
    <property type="molecule type" value="Genomic_DNA"/>
</dbReference>
<comment type="caution">
    <text evidence="14">Lacks conserved residue(s) required for the propagation of feature annotation.</text>
</comment>
<dbReference type="GO" id="GO:0042813">
    <property type="term" value="F:Wnt receptor activity"/>
    <property type="evidence" value="ECO:0007669"/>
    <property type="project" value="TreeGrafter"/>
</dbReference>
<accession>A0AAD8DKP7</accession>
<dbReference type="PROSITE" id="PS00022">
    <property type="entry name" value="EGF_1"/>
    <property type="match status" value="1"/>
</dbReference>
<keyword evidence="9" id="KW-0472">Membrane</keyword>
<dbReference type="SUPFAM" id="SSF57196">
    <property type="entry name" value="EGF/Laminin"/>
    <property type="match status" value="2"/>
</dbReference>
<dbReference type="AlphaFoldDB" id="A0AAD8DKP7"/>
<dbReference type="InterPro" id="IPR050778">
    <property type="entry name" value="Cueball_EGF_LRP_Nidogen"/>
</dbReference>
<evidence type="ECO:0000256" key="7">
    <source>
        <dbReference type="ARBA" id="ARBA00022871"/>
    </source>
</evidence>
<dbReference type="SMART" id="SM00135">
    <property type="entry name" value="LY"/>
    <property type="match status" value="3"/>
</dbReference>
<organism evidence="17 18">
    <name type="scientific">Mythimna separata</name>
    <name type="common">Oriental armyworm</name>
    <name type="synonym">Pseudaletia separata</name>
    <dbReference type="NCBI Taxonomy" id="271217"/>
    <lineage>
        <taxon>Eukaryota</taxon>
        <taxon>Metazoa</taxon>
        <taxon>Ecdysozoa</taxon>
        <taxon>Arthropoda</taxon>
        <taxon>Hexapoda</taxon>
        <taxon>Insecta</taxon>
        <taxon>Pterygota</taxon>
        <taxon>Neoptera</taxon>
        <taxon>Endopterygota</taxon>
        <taxon>Lepidoptera</taxon>
        <taxon>Glossata</taxon>
        <taxon>Ditrysia</taxon>
        <taxon>Noctuoidea</taxon>
        <taxon>Noctuidae</taxon>
        <taxon>Noctuinae</taxon>
        <taxon>Hadenini</taxon>
        <taxon>Mythimna</taxon>
    </lineage>
</organism>
<evidence type="ECO:0000256" key="9">
    <source>
        <dbReference type="ARBA" id="ARBA00023136"/>
    </source>
</evidence>
<comment type="similarity">
    <text evidence="12">Belongs to the cueball family.</text>
</comment>
<keyword evidence="6" id="KW-0221">Differentiation</keyword>
<evidence type="ECO:0000256" key="3">
    <source>
        <dbReference type="ARBA" id="ARBA00022536"/>
    </source>
</evidence>
<sequence>MHCTGVLVWLALLVGLANSFPWEIVVANETILRFYNNGTLTHTEEMKSARYITSVTYDPVHNRVFFTDDMNPIMTISSFDLSTRKIETIVNTTSIGGYFRVIYEPVTNVLFCMSSEDIYSFPLNGTSYSFIDRYYPLITLEYTGGDIAVESCGGYIYWVTNNEVARARLNGSEREVLIGEKVSYRLSLVIDQPTQKMYWVERTYENNVYQLSIESADFFGKNRATFYVIKDTLYDFVFSFAVSNEFIYWQVDKKGKEKIWRIPKNLHGDVPKTVYTVSGPDCWLCHRIAAKYTVKEQIQGAKNCDSLQTLIPRNSNARCTASLCQNYCFQGDCSVSAEDQPTCRCKAGYSGERCEVNACLGYCLNGGVCSLNEENKPVCQCTADYEGERCDISVFIIKCIQTVSMLKDMLNADVTSITPGKGEKATCASTVV</sequence>
<feature type="signal peptide" evidence="15">
    <location>
        <begin position="1"/>
        <end position="19"/>
    </location>
</feature>
<dbReference type="GO" id="GO:0060070">
    <property type="term" value="P:canonical Wnt signaling pathway"/>
    <property type="evidence" value="ECO:0007669"/>
    <property type="project" value="TreeGrafter"/>
</dbReference>
<evidence type="ECO:0000256" key="4">
    <source>
        <dbReference type="ARBA" id="ARBA00022729"/>
    </source>
</evidence>
<feature type="disulfide bond" evidence="14">
    <location>
        <begin position="381"/>
        <end position="390"/>
    </location>
</feature>
<evidence type="ECO:0000256" key="14">
    <source>
        <dbReference type="PROSITE-ProRule" id="PRU00076"/>
    </source>
</evidence>
<evidence type="ECO:0000256" key="1">
    <source>
        <dbReference type="ARBA" id="ARBA00004251"/>
    </source>
</evidence>
<dbReference type="SUPFAM" id="SSF63825">
    <property type="entry name" value="YWTD domain"/>
    <property type="match status" value="1"/>
</dbReference>
<evidence type="ECO:0000256" key="2">
    <source>
        <dbReference type="ARBA" id="ARBA00022475"/>
    </source>
</evidence>
<feature type="domain" description="EGF-like" evidence="16">
    <location>
        <begin position="355"/>
        <end position="391"/>
    </location>
</feature>
<dbReference type="GO" id="GO:0005886">
    <property type="term" value="C:plasma membrane"/>
    <property type="evidence" value="ECO:0007669"/>
    <property type="project" value="UniProtKB-SubCell"/>
</dbReference>
<dbReference type="InterPro" id="IPR000033">
    <property type="entry name" value="LDLR_classB_rpt"/>
</dbReference>
<comment type="caution">
    <text evidence="17">The sequence shown here is derived from an EMBL/GenBank/DDBJ whole genome shotgun (WGS) entry which is preliminary data.</text>
</comment>
<evidence type="ECO:0000313" key="18">
    <source>
        <dbReference type="Proteomes" id="UP001231518"/>
    </source>
</evidence>
<feature type="disulfide bond" evidence="14">
    <location>
        <begin position="359"/>
        <end position="369"/>
    </location>
</feature>
<dbReference type="PANTHER" id="PTHR46513">
    <property type="entry name" value="VITELLOGENIN RECEPTOR-LIKE PROTEIN-RELATED-RELATED"/>
    <property type="match status" value="1"/>
</dbReference>
<dbReference type="GO" id="GO:0048477">
    <property type="term" value="P:oogenesis"/>
    <property type="evidence" value="ECO:0007669"/>
    <property type="project" value="UniProtKB-KW"/>
</dbReference>
<keyword evidence="5" id="KW-0677">Repeat</keyword>
<evidence type="ECO:0000256" key="8">
    <source>
        <dbReference type="ARBA" id="ARBA00022943"/>
    </source>
</evidence>
<dbReference type="Proteomes" id="UP001231518">
    <property type="component" value="Chromosome 26"/>
</dbReference>
<dbReference type="GO" id="GO:0007283">
    <property type="term" value="P:spermatogenesis"/>
    <property type="evidence" value="ECO:0007669"/>
    <property type="project" value="UniProtKB-KW"/>
</dbReference>
<comment type="subcellular location">
    <subcellularLocation>
        <location evidence="1">Cell membrane</location>
        <topology evidence="1">Single-pass type I membrane protein</topology>
    </subcellularLocation>
</comment>
<evidence type="ECO:0000256" key="12">
    <source>
        <dbReference type="ARBA" id="ARBA00038070"/>
    </source>
</evidence>
<evidence type="ECO:0000256" key="6">
    <source>
        <dbReference type="ARBA" id="ARBA00022782"/>
    </source>
</evidence>
<dbReference type="Gene3D" id="2.10.25.10">
    <property type="entry name" value="Laminin"/>
    <property type="match status" value="2"/>
</dbReference>
<evidence type="ECO:0000256" key="5">
    <source>
        <dbReference type="ARBA" id="ARBA00022737"/>
    </source>
</evidence>
<keyword evidence="7" id="KW-0744">Spermatogenesis</keyword>
<keyword evidence="11" id="KW-0325">Glycoprotein</keyword>
<dbReference type="Gene3D" id="2.120.10.30">
    <property type="entry name" value="TolB, C-terminal domain"/>
    <property type="match status" value="1"/>
</dbReference>
<dbReference type="InterPro" id="IPR000742">
    <property type="entry name" value="EGF"/>
</dbReference>
<protein>
    <recommendedName>
        <fullName evidence="13">Protein cueball</fullName>
    </recommendedName>
</protein>
<evidence type="ECO:0000256" key="10">
    <source>
        <dbReference type="ARBA" id="ARBA00023157"/>
    </source>
</evidence>
<keyword evidence="8" id="KW-0896">Oogenesis</keyword>
<keyword evidence="2" id="KW-1003">Cell membrane</keyword>